<dbReference type="AlphaFoldDB" id="A0A133U9F1"/>
<comment type="caution">
    <text evidence="3">The sequence shown here is derived from an EMBL/GenBank/DDBJ whole genome shotgun (WGS) entry which is preliminary data.</text>
</comment>
<feature type="transmembrane region" description="Helical" evidence="1">
    <location>
        <begin position="23"/>
        <end position="42"/>
    </location>
</feature>
<keyword evidence="1" id="KW-0472">Membrane</keyword>
<gene>
    <name evidence="3" type="ORF">AKJ64_05205</name>
</gene>
<reference evidence="3 4" key="1">
    <citation type="journal article" date="2016" name="Sci. Rep.">
        <title>Metabolic traits of an uncultured archaeal lineage -MSBL1- from brine pools of the Red Sea.</title>
        <authorList>
            <person name="Mwirichia R."/>
            <person name="Alam I."/>
            <person name="Rashid M."/>
            <person name="Vinu M."/>
            <person name="Ba-Alawi W."/>
            <person name="Anthony Kamau A."/>
            <person name="Kamanda Ngugi D."/>
            <person name="Goker M."/>
            <person name="Klenk H.P."/>
            <person name="Bajic V."/>
            <person name="Stingl U."/>
        </authorList>
    </citation>
    <scope>NUCLEOTIDE SEQUENCE [LARGE SCALE GENOMIC DNA]</scope>
    <source>
        <strain evidence="3">SCGC-AAA259E17</strain>
    </source>
</reference>
<feature type="transmembrane region" description="Helical" evidence="1">
    <location>
        <begin position="54"/>
        <end position="76"/>
    </location>
</feature>
<evidence type="ECO:0000313" key="3">
    <source>
        <dbReference type="EMBL" id="KXA90823.1"/>
    </source>
</evidence>
<name>A0A133U9F1_9EURY</name>
<keyword evidence="4" id="KW-1185">Reference proteome</keyword>
<dbReference type="SUPFAM" id="SSF103473">
    <property type="entry name" value="MFS general substrate transporter"/>
    <property type="match status" value="1"/>
</dbReference>
<proteinExistence type="predicted"/>
<sequence length="107" mass="11022">MLLWTAAFLTAKLAPNVALLGLAVVLYGAGQGMALPTAMVWVGDVVSERFYGRFSSYLGTFGYLGQFAAPVVYAPVLAHLGIGNLFLAASGASAALFVVALAASRLP</sequence>
<dbReference type="GO" id="GO:0022857">
    <property type="term" value="F:transmembrane transporter activity"/>
    <property type="evidence" value="ECO:0007669"/>
    <property type="project" value="InterPro"/>
</dbReference>
<feature type="transmembrane region" description="Helical" evidence="1">
    <location>
        <begin position="82"/>
        <end position="103"/>
    </location>
</feature>
<accession>A0A133U9F1</accession>
<evidence type="ECO:0000256" key="1">
    <source>
        <dbReference type="SAM" id="Phobius"/>
    </source>
</evidence>
<evidence type="ECO:0000259" key="2">
    <source>
        <dbReference type="PROSITE" id="PS50850"/>
    </source>
</evidence>
<protein>
    <recommendedName>
        <fullName evidence="2">Major facilitator superfamily (MFS) profile domain-containing protein</fullName>
    </recommendedName>
</protein>
<dbReference type="InterPro" id="IPR020846">
    <property type="entry name" value="MFS_dom"/>
</dbReference>
<dbReference type="Proteomes" id="UP000070373">
    <property type="component" value="Unassembled WGS sequence"/>
</dbReference>
<dbReference type="PROSITE" id="PS50850">
    <property type="entry name" value="MFS"/>
    <property type="match status" value="1"/>
</dbReference>
<keyword evidence="1" id="KW-0812">Transmembrane</keyword>
<dbReference type="Gene3D" id="1.20.1250.20">
    <property type="entry name" value="MFS general substrate transporter like domains"/>
    <property type="match status" value="1"/>
</dbReference>
<evidence type="ECO:0000313" key="4">
    <source>
        <dbReference type="Proteomes" id="UP000070373"/>
    </source>
</evidence>
<feature type="domain" description="Major facilitator superfamily (MFS) profile" evidence="2">
    <location>
        <begin position="1"/>
        <end position="107"/>
    </location>
</feature>
<keyword evidence="1" id="KW-1133">Transmembrane helix</keyword>
<dbReference type="EMBL" id="LHXN01000139">
    <property type="protein sequence ID" value="KXA90823.1"/>
    <property type="molecule type" value="Genomic_DNA"/>
</dbReference>
<dbReference type="InterPro" id="IPR036259">
    <property type="entry name" value="MFS_trans_sf"/>
</dbReference>
<organism evidence="3 4">
    <name type="scientific">candidate division MSBL1 archaeon SCGC-AAA259E17</name>
    <dbReference type="NCBI Taxonomy" id="1698263"/>
    <lineage>
        <taxon>Archaea</taxon>
        <taxon>Methanobacteriati</taxon>
        <taxon>Methanobacteriota</taxon>
        <taxon>candidate division MSBL1</taxon>
    </lineage>
</organism>